<dbReference type="InterPro" id="IPR000719">
    <property type="entry name" value="Prot_kinase_dom"/>
</dbReference>
<feature type="compositionally biased region" description="Basic and acidic residues" evidence="10">
    <location>
        <begin position="511"/>
        <end position="532"/>
    </location>
</feature>
<comment type="caution">
    <text evidence="13">The sequence shown here is derived from an EMBL/GenBank/DDBJ whole genome shotgun (WGS) entry which is preliminary data.</text>
</comment>
<feature type="compositionally biased region" description="Basic and acidic residues" evidence="10">
    <location>
        <begin position="479"/>
        <end position="491"/>
    </location>
</feature>
<dbReference type="InterPro" id="IPR017441">
    <property type="entry name" value="Protein_kinase_ATP_BS"/>
</dbReference>
<keyword evidence="7" id="KW-0009">Actin-binding</keyword>
<feature type="compositionally biased region" description="Basic and acidic residues" evidence="10">
    <location>
        <begin position="886"/>
        <end position="899"/>
    </location>
</feature>
<dbReference type="InterPro" id="IPR002108">
    <property type="entry name" value="ADF-H"/>
</dbReference>
<feature type="domain" description="Protein kinase" evidence="11">
    <location>
        <begin position="341"/>
        <end position="666"/>
    </location>
</feature>
<dbReference type="Gene3D" id="3.30.200.20">
    <property type="entry name" value="Phosphorylase Kinase, domain 1"/>
    <property type="match status" value="1"/>
</dbReference>
<dbReference type="FunFam" id="3.30.200.20:FF:000042">
    <property type="entry name" value="Aurora kinase A"/>
    <property type="match status" value="1"/>
</dbReference>
<organism evidence="13 14">
    <name type="scientific">Anisodus tanguticus</name>
    <dbReference type="NCBI Taxonomy" id="243964"/>
    <lineage>
        <taxon>Eukaryota</taxon>
        <taxon>Viridiplantae</taxon>
        <taxon>Streptophyta</taxon>
        <taxon>Embryophyta</taxon>
        <taxon>Tracheophyta</taxon>
        <taxon>Spermatophyta</taxon>
        <taxon>Magnoliopsida</taxon>
        <taxon>eudicotyledons</taxon>
        <taxon>Gunneridae</taxon>
        <taxon>Pentapetalae</taxon>
        <taxon>asterids</taxon>
        <taxon>lamiids</taxon>
        <taxon>Solanales</taxon>
        <taxon>Solanaceae</taxon>
        <taxon>Solanoideae</taxon>
        <taxon>Hyoscyameae</taxon>
        <taxon>Anisodus</taxon>
    </lineage>
</organism>
<dbReference type="InterPro" id="IPR017904">
    <property type="entry name" value="ADF/Cofilin"/>
</dbReference>
<evidence type="ECO:0000256" key="10">
    <source>
        <dbReference type="SAM" id="MobiDB-lite"/>
    </source>
</evidence>
<dbReference type="SUPFAM" id="SSF55753">
    <property type="entry name" value="Actin depolymerizing proteins"/>
    <property type="match status" value="1"/>
</dbReference>
<evidence type="ECO:0000256" key="8">
    <source>
        <dbReference type="ARBA" id="ARBA00023242"/>
    </source>
</evidence>
<name>A0AAE1QPG1_9SOLA</name>
<feature type="domain" description="ADF-H" evidence="12">
    <location>
        <begin position="50"/>
        <end position="190"/>
    </location>
</feature>
<feature type="compositionally biased region" description="Basic and acidic residues" evidence="10">
    <location>
        <begin position="698"/>
        <end position="707"/>
    </location>
</feature>
<keyword evidence="8" id="KW-0539">Nucleus</keyword>
<feature type="compositionally biased region" description="Polar residues" evidence="10">
    <location>
        <begin position="1096"/>
        <end position="1107"/>
    </location>
</feature>
<dbReference type="SUPFAM" id="SSF56112">
    <property type="entry name" value="Protein kinase-like (PK-like)"/>
    <property type="match status" value="1"/>
</dbReference>
<accession>A0AAE1QPG1</accession>
<feature type="compositionally biased region" description="Polar residues" evidence="10">
    <location>
        <begin position="1509"/>
        <end position="1518"/>
    </location>
</feature>
<dbReference type="PROSITE" id="PS50011">
    <property type="entry name" value="PROTEIN_KINASE_DOM"/>
    <property type="match status" value="1"/>
</dbReference>
<evidence type="ECO:0000256" key="9">
    <source>
        <dbReference type="PROSITE-ProRule" id="PRU10141"/>
    </source>
</evidence>
<sequence>MFYHNQQVLQLKQLIEHNNWLSNLSSAFASGASGVAVSGDAKTKYEEASGVTVSSNAKTTYEEVKKDRRYRYIIYYIKDERVIEVESTGPRDGTYEDFLEELNKYKSECRYCVFDFPVDIPVEGSQETSSMSVNRLVLMRWCPESAKVKQKMLYSSSYEALKRALVGIYKYVQACEFEEASDKIPRAAANVRERKRMLSLNSAFDELKDRVPLFPFEKRANSPNLIQLRPVNPQLSGNCAAYVQQHQQAHLHASQNNFINLAPPPTLGAFYRPREFSDYQLTKLKAYQENFKHVYARVHNSLIFAYGSHESLYMSQYEEFVTLSGGLIGKSEKKHRLKQRFEVMRKLGQGTYGKVQLAVNKETGQEVAIKTIKKSKIENENDLVRIRREIQIMSSIQHPYIIHIFEEASDLIKKLLCVQPNKRATIIDICTDAWVNKNCERSLLQVAEDLANLTPVKIEVLLALAPISQLNKQNVNENNPRESNLHEKEPKISVLEPPTEEPVKRKKSTKKPVDKDGVSKKNKLEKENEANKVKTKTVIKDNNNNLDDLATKINKSSKLSKSSLNQDSDYVSEELNSLGKKNDNKKSLSSISQLKSSDELSLNSTKSIKNSNETNTKSSDKLVQPKLKNDLELKNEQKSKETNKFLVSNNEEKISPLASLTRKPSTKTKANKSSLLSNSTNKDNCLNKDNKTLSSSNEIKKIDDDQSTKNSFQVTKSQSKIGDAKRLFEKPRRQDSTEGEKQERIVVLNKVSDVKNKFERRASVSTTNSAIWKNKTDNQPENEMKKKTLSKNPAVVSTSNNDPMLKSSLLNDKTTTSATNLLVKNSIADKSSTSKPKLIERQSTVTSIENDKTKNATQSNEKTNLKMRRHTVKAKTSGSPSVTLAELKRKTSSSKEKISENSNIKQNDVIKNDNTTNNQTPSFMSNNKVEIPSKNAIEVNIVSRSTTPTSVLLPAHHKPVVEFSTSKNNLASEIYASPTHTLITENPKLNLTQSSQQSKVLNDKNNISSLSVIKSTDDILPSKFSETSLNLSNNSSNFAPIARSYKKISFTKDGATIMETGKIISEETPSGTKITKKIITKKSKTPGSFNEKLETRNTSLDSQTDDFNTLRNDKDKHFKNKFDSFSKSSIKKSDSTSSSGSIDVFDDIFDTWVGDPMFNNLSSKLKSFFNNQPNNSSSLLGNNSFSRKANFPSFLNKAKSSSANKRAESCERKLNDEPASSLISGNNSSRNFFRKAGYSTEGESDTDNEEFSQNVGLWKYLTPNSLSSRLLNKHRSILNDVDFFNDNFPGPSMLSNSMNRSRDRLKFDSKPPAMLYNRIKSASREFFDPNDTVYKTTYLIRPDGSKKSISSSHKNQEKEFSDITSNSKADKVNSNQYSELEMEINSDFRPNLPLTIGRIKPQSLNRGFNRSISSKPPNNNFMENTNFVKQRVFEIPIEKEKTKSEYFIPITRQASSSLIENNQDNSSLLDQLRTHGYRNLVNQRNSKPVNLNSDINNSNTNETNDQINYFSSSNNTNGSKHKKDPLLR</sequence>
<evidence type="ECO:0000256" key="1">
    <source>
        <dbReference type="ARBA" id="ARBA00004123"/>
    </source>
</evidence>
<feature type="binding site" evidence="9">
    <location>
        <position position="374"/>
    </location>
    <ligand>
        <name>ATP</name>
        <dbReference type="ChEBI" id="CHEBI:30616"/>
    </ligand>
</feature>
<feature type="compositionally biased region" description="Basic and acidic residues" evidence="10">
    <location>
        <begin position="774"/>
        <end position="786"/>
    </location>
</feature>
<feature type="compositionally biased region" description="Low complexity" evidence="10">
    <location>
        <begin position="671"/>
        <end position="682"/>
    </location>
</feature>
<feature type="compositionally biased region" description="Basic and acidic residues" evidence="10">
    <location>
        <begin position="627"/>
        <end position="643"/>
    </location>
</feature>
<feature type="compositionally biased region" description="Polar residues" evidence="10">
    <location>
        <begin position="795"/>
        <end position="811"/>
    </location>
</feature>
<evidence type="ECO:0000313" key="14">
    <source>
        <dbReference type="Proteomes" id="UP001291623"/>
    </source>
</evidence>
<dbReference type="InterPro" id="IPR029006">
    <property type="entry name" value="ADF-H/Gelsolin-like_dom_sf"/>
</dbReference>
<proteinExistence type="inferred from homology"/>
<evidence type="ECO:0000256" key="5">
    <source>
        <dbReference type="ARBA" id="ARBA00023015"/>
    </source>
</evidence>
<feature type="region of interest" description="Disordered" evidence="10">
    <location>
        <begin position="575"/>
        <end position="742"/>
    </location>
</feature>
<dbReference type="GO" id="GO:0030042">
    <property type="term" value="P:actin filament depolymerization"/>
    <property type="evidence" value="ECO:0007669"/>
    <property type="project" value="InterPro"/>
</dbReference>
<dbReference type="InterPro" id="IPR011598">
    <property type="entry name" value="bHLH_dom"/>
</dbReference>
<dbReference type="GO" id="GO:0003779">
    <property type="term" value="F:actin binding"/>
    <property type="evidence" value="ECO:0007669"/>
    <property type="project" value="UniProtKB-KW"/>
</dbReference>
<evidence type="ECO:0000256" key="3">
    <source>
        <dbReference type="ARBA" id="ARBA00022741"/>
    </source>
</evidence>
<feature type="compositionally biased region" description="Basic and acidic residues" evidence="10">
    <location>
        <begin position="722"/>
        <end position="742"/>
    </location>
</feature>
<evidence type="ECO:0000259" key="12">
    <source>
        <dbReference type="PROSITE" id="PS51263"/>
    </source>
</evidence>
<feature type="region of interest" description="Disordered" evidence="10">
    <location>
        <begin position="474"/>
        <end position="539"/>
    </location>
</feature>
<dbReference type="SMART" id="SM00102">
    <property type="entry name" value="ADF"/>
    <property type="match status" value="1"/>
</dbReference>
<evidence type="ECO:0000259" key="11">
    <source>
        <dbReference type="PROSITE" id="PS50011"/>
    </source>
</evidence>
<dbReference type="Pfam" id="PF00069">
    <property type="entry name" value="Pkinase"/>
    <property type="match status" value="1"/>
</dbReference>
<dbReference type="SMART" id="SM00220">
    <property type="entry name" value="S_TKc"/>
    <property type="match status" value="1"/>
</dbReference>
<reference evidence="13" key="1">
    <citation type="submission" date="2023-12" db="EMBL/GenBank/DDBJ databases">
        <title>Genome assembly of Anisodus tanguticus.</title>
        <authorList>
            <person name="Wang Y.-J."/>
        </authorList>
    </citation>
    <scope>NUCLEOTIDE SEQUENCE</scope>
    <source>
        <strain evidence="13">KB-2021</strain>
        <tissue evidence="13">Leaf</tissue>
    </source>
</reference>
<feature type="region of interest" description="Disordered" evidence="10">
    <location>
        <begin position="769"/>
        <end position="811"/>
    </location>
</feature>
<keyword evidence="3 9" id="KW-0547">Nucleotide-binding</keyword>
<feature type="region of interest" description="Disordered" evidence="10">
    <location>
        <begin position="1206"/>
        <end position="1225"/>
    </location>
</feature>
<evidence type="ECO:0008006" key="15">
    <source>
        <dbReference type="Google" id="ProtNLM"/>
    </source>
</evidence>
<dbReference type="GO" id="GO:0004672">
    <property type="term" value="F:protein kinase activity"/>
    <property type="evidence" value="ECO:0007669"/>
    <property type="project" value="InterPro"/>
</dbReference>
<dbReference type="PANTHER" id="PTHR11913">
    <property type="entry name" value="COFILIN-RELATED"/>
    <property type="match status" value="1"/>
</dbReference>
<feature type="region of interest" description="Disordered" evidence="10">
    <location>
        <begin position="1085"/>
        <end position="1107"/>
    </location>
</feature>
<feature type="region of interest" description="Disordered" evidence="10">
    <location>
        <begin position="829"/>
        <end position="901"/>
    </location>
</feature>
<dbReference type="GO" id="GO:0005524">
    <property type="term" value="F:ATP binding"/>
    <property type="evidence" value="ECO:0007669"/>
    <property type="project" value="UniProtKB-UniRule"/>
</dbReference>
<dbReference type="SUPFAM" id="SSF47459">
    <property type="entry name" value="HLH, helix-loop-helix DNA-binding domain"/>
    <property type="match status" value="1"/>
</dbReference>
<protein>
    <recommendedName>
        <fullName evidence="15">Protein kinase domain-containing protein</fullName>
    </recommendedName>
</protein>
<feature type="compositionally biased region" description="Polar residues" evidence="10">
    <location>
        <begin position="829"/>
        <end position="848"/>
    </location>
</feature>
<evidence type="ECO:0000313" key="13">
    <source>
        <dbReference type="EMBL" id="KAK4336874.1"/>
    </source>
</evidence>
<dbReference type="CDD" id="cd11286">
    <property type="entry name" value="ADF_cofilin_like"/>
    <property type="match status" value="1"/>
</dbReference>
<dbReference type="GO" id="GO:0046983">
    <property type="term" value="F:protein dimerization activity"/>
    <property type="evidence" value="ECO:0007669"/>
    <property type="project" value="InterPro"/>
</dbReference>
<dbReference type="InterPro" id="IPR011009">
    <property type="entry name" value="Kinase-like_dom_sf"/>
</dbReference>
<feature type="compositionally biased region" description="Polar residues" evidence="10">
    <location>
        <begin position="708"/>
        <end position="720"/>
    </location>
</feature>
<comment type="subcellular location">
    <subcellularLocation>
        <location evidence="1">Nucleus</location>
    </subcellularLocation>
</comment>
<dbReference type="Proteomes" id="UP001291623">
    <property type="component" value="Unassembled WGS sequence"/>
</dbReference>
<feature type="compositionally biased region" description="Basic and acidic residues" evidence="10">
    <location>
        <begin position="1206"/>
        <end position="1216"/>
    </location>
</feature>
<dbReference type="PROSITE" id="PS00107">
    <property type="entry name" value="PROTEIN_KINASE_ATP"/>
    <property type="match status" value="1"/>
</dbReference>
<dbReference type="Pfam" id="PF00241">
    <property type="entry name" value="Cofilin_ADF"/>
    <property type="match status" value="1"/>
</dbReference>
<comment type="similarity">
    <text evidence="2">Belongs to the actin-binding proteins ADF family.</text>
</comment>
<keyword evidence="6" id="KW-0804">Transcription</keyword>
<dbReference type="InterPro" id="IPR036638">
    <property type="entry name" value="HLH_DNA-bd_sf"/>
</dbReference>
<feature type="compositionally biased region" description="Polar residues" evidence="10">
    <location>
        <begin position="1362"/>
        <end position="1371"/>
    </location>
</feature>
<dbReference type="GO" id="GO:0015629">
    <property type="term" value="C:actin cytoskeleton"/>
    <property type="evidence" value="ECO:0007669"/>
    <property type="project" value="InterPro"/>
</dbReference>
<feature type="compositionally biased region" description="Low complexity" evidence="10">
    <location>
        <begin position="1490"/>
        <end position="1508"/>
    </location>
</feature>
<dbReference type="GO" id="GO:0005634">
    <property type="term" value="C:nucleus"/>
    <property type="evidence" value="ECO:0007669"/>
    <property type="project" value="UniProtKB-SubCell"/>
</dbReference>
<feature type="region of interest" description="Disordered" evidence="10">
    <location>
        <begin position="1485"/>
        <end position="1528"/>
    </location>
</feature>
<evidence type="ECO:0000256" key="2">
    <source>
        <dbReference type="ARBA" id="ARBA00006844"/>
    </source>
</evidence>
<feature type="compositionally biased region" description="Basic residues" evidence="10">
    <location>
        <begin position="1519"/>
        <end position="1528"/>
    </location>
</feature>
<keyword evidence="14" id="KW-1185">Reference proteome</keyword>
<keyword evidence="4 9" id="KW-0067">ATP-binding</keyword>
<keyword evidence="5" id="KW-0805">Transcription regulation</keyword>
<evidence type="ECO:0000256" key="4">
    <source>
        <dbReference type="ARBA" id="ARBA00022840"/>
    </source>
</evidence>
<dbReference type="Gene3D" id="3.40.20.10">
    <property type="entry name" value="Severin"/>
    <property type="match status" value="1"/>
</dbReference>
<feature type="region of interest" description="Disordered" evidence="10">
    <location>
        <begin position="1344"/>
        <end position="1371"/>
    </location>
</feature>
<feature type="compositionally biased region" description="Polar residues" evidence="10">
    <location>
        <begin position="602"/>
        <end position="617"/>
    </location>
</feature>
<evidence type="ECO:0000256" key="6">
    <source>
        <dbReference type="ARBA" id="ARBA00023163"/>
    </source>
</evidence>
<dbReference type="Pfam" id="PF00010">
    <property type="entry name" value="HLH"/>
    <property type="match status" value="1"/>
</dbReference>
<feature type="compositionally biased region" description="Low complexity" evidence="10">
    <location>
        <begin position="587"/>
        <end position="601"/>
    </location>
</feature>
<dbReference type="EMBL" id="JAVYJV010000081">
    <property type="protein sequence ID" value="KAK4336874.1"/>
    <property type="molecule type" value="Genomic_DNA"/>
</dbReference>
<dbReference type="PROSITE" id="PS51263">
    <property type="entry name" value="ADF_H"/>
    <property type="match status" value="1"/>
</dbReference>
<evidence type="ECO:0000256" key="7">
    <source>
        <dbReference type="ARBA" id="ARBA00023203"/>
    </source>
</evidence>
<gene>
    <name evidence="13" type="ORF">RND71_043909</name>
</gene>
<dbReference type="Gene3D" id="4.10.280.10">
    <property type="entry name" value="Helix-loop-helix DNA-binding domain"/>
    <property type="match status" value="1"/>
</dbReference>